<dbReference type="AlphaFoldDB" id="A0A930FYF2"/>
<sequence length="80" mass="8857">MYGIIDFGVIDTEPGAASAFAPPAGFEGDYCEYMRGRWKHDVGVRQHIAVVGRMLVREETVMFSGPFADAARSIAEAFWQ</sequence>
<proteinExistence type="predicted"/>
<evidence type="ECO:0000313" key="2">
    <source>
        <dbReference type="Proteomes" id="UP000718593"/>
    </source>
</evidence>
<name>A0A930FYF2_9RHOO</name>
<comment type="caution">
    <text evidence="1">The sequence shown here is derived from an EMBL/GenBank/DDBJ whole genome shotgun (WGS) entry which is preliminary data.</text>
</comment>
<gene>
    <name evidence="1" type="ORF">HXL68_01665</name>
</gene>
<organism evidence="1 2">
    <name type="scientific">Dechloromonas agitata</name>
    <dbReference type="NCBI Taxonomy" id="73030"/>
    <lineage>
        <taxon>Bacteria</taxon>
        <taxon>Pseudomonadati</taxon>
        <taxon>Pseudomonadota</taxon>
        <taxon>Betaproteobacteria</taxon>
        <taxon>Rhodocyclales</taxon>
        <taxon>Azonexaceae</taxon>
        <taxon>Dechloromonas</taxon>
    </lineage>
</organism>
<accession>A0A930FYF2</accession>
<dbReference type="Proteomes" id="UP000718593">
    <property type="component" value="Unassembled WGS sequence"/>
</dbReference>
<reference evidence="1" key="1">
    <citation type="submission" date="2020-04" db="EMBL/GenBank/DDBJ databases">
        <title>Deep metagenomics examines the oral microbiome during advanced dental caries in children, revealing novel taxa and co-occurrences with host molecules.</title>
        <authorList>
            <person name="Baker J.L."/>
            <person name="Morton J.T."/>
            <person name="Dinis M."/>
            <person name="Alvarez R."/>
            <person name="Tran N.C."/>
            <person name="Knight R."/>
            <person name="Edlund A."/>
        </authorList>
    </citation>
    <scope>NUCLEOTIDE SEQUENCE</scope>
    <source>
        <strain evidence="1">JCVI_32_bin.24</strain>
    </source>
</reference>
<evidence type="ECO:0000313" key="1">
    <source>
        <dbReference type="EMBL" id="MBF1163725.1"/>
    </source>
</evidence>
<dbReference type="EMBL" id="JABZMI010000012">
    <property type="protein sequence ID" value="MBF1163725.1"/>
    <property type="molecule type" value="Genomic_DNA"/>
</dbReference>
<protein>
    <submittedName>
        <fullName evidence="1">Uncharacterized protein</fullName>
    </submittedName>
</protein>